<dbReference type="EMBL" id="JBHTEK010000001">
    <property type="protein sequence ID" value="MFC7668915.1"/>
    <property type="molecule type" value="Genomic_DNA"/>
</dbReference>
<comment type="caution">
    <text evidence="1">The sequence shown here is derived from an EMBL/GenBank/DDBJ whole genome shotgun (WGS) entry which is preliminary data.</text>
</comment>
<evidence type="ECO:0000313" key="2">
    <source>
        <dbReference type="Proteomes" id="UP001596513"/>
    </source>
</evidence>
<evidence type="ECO:0008006" key="3">
    <source>
        <dbReference type="Google" id="ProtNLM"/>
    </source>
</evidence>
<name>A0ABW2U661_9BACT</name>
<protein>
    <recommendedName>
        <fullName evidence="3">TonB-dependent receptor</fullName>
    </recommendedName>
</protein>
<sequence>MLPAAGSEISNEQLTHLRSHTGKVGLDVNLSKRTTLGISATGLGSQTTSSTANQTLLLGPAGEMAGRYSSVADHDLSRPSGAANLNLRHTFADSATASSLSADADFARYRTSRLLALTTRYEQPYYAPGCFRATKAPPSPFNR</sequence>
<accession>A0ABW2U661</accession>
<keyword evidence="2" id="KW-1185">Reference proteome</keyword>
<dbReference type="RefSeq" id="WP_380204444.1">
    <property type="nucleotide sequence ID" value="NZ_JBHTEK010000001.1"/>
</dbReference>
<organism evidence="1 2">
    <name type="scientific">Hymenobacter humi</name>
    <dbReference type="NCBI Taxonomy" id="1411620"/>
    <lineage>
        <taxon>Bacteria</taxon>
        <taxon>Pseudomonadati</taxon>
        <taxon>Bacteroidota</taxon>
        <taxon>Cytophagia</taxon>
        <taxon>Cytophagales</taxon>
        <taxon>Hymenobacteraceae</taxon>
        <taxon>Hymenobacter</taxon>
    </lineage>
</organism>
<reference evidence="2" key="1">
    <citation type="journal article" date="2019" name="Int. J. Syst. Evol. Microbiol.">
        <title>The Global Catalogue of Microorganisms (GCM) 10K type strain sequencing project: providing services to taxonomists for standard genome sequencing and annotation.</title>
        <authorList>
            <consortium name="The Broad Institute Genomics Platform"/>
            <consortium name="The Broad Institute Genome Sequencing Center for Infectious Disease"/>
            <person name="Wu L."/>
            <person name="Ma J."/>
        </authorList>
    </citation>
    <scope>NUCLEOTIDE SEQUENCE [LARGE SCALE GENOMIC DNA]</scope>
    <source>
        <strain evidence="2">JCM 19635</strain>
    </source>
</reference>
<dbReference type="Proteomes" id="UP001596513">
    <property type="component" value="Unassembled WGS sequence"/>
</dbReference>
<evidence type="ECO:0000313" key="1">
    <source>
        <dbReference type="EMBL" id="MFC7668915.1"/>
    </source>
</evidence>
<proteinExistence type="predicted"/>
<gene>
    <name evidence="1" type="ORF">ACFQT0_17270</name>
</gene>